<comment type="caution">
    <text evidence="1">The sequence shown here is derived from an EMBL/GenBank/DDBJ whole genome shotgun (WGS) entry which is preliminary data.</text>
</comment>
<keyword evidence="2" id="KW-1185">Reference proteome</keyword>
<dbReference type="Proteomes" id="UP001530400">
    <property type="component" value="Unassembled WGS sequence"/>
</dbReference>
<evidence type="ECO:0000313" key="2">
    <source>
        <dbReference type="Proteomes" id="UP001530400"/>
    </source>
</evidence>
<dbReference type="Pfam" id="PF02074">
    <property type="entry name" value="Peptidase_M32"/>
    <property type="match status" value="1"/>
</dbReference>
<dbReference type="PANTHER" id="PTHR34217">
    <property type="entry name" value="METAL-DEPENDENT CARBOXYPEPTIDASE"/>
    <property type="match status" value="1"/>
</dbReference>
<protein>
    <recommendedName>
        <fullName evidence="3">Carboxypeptidase</fullName>
    </recommendedName>
</protein>
<dbReference type="PANTHER" id="PTHR34217:SF1">
    <property type="entry name" value="CARBOXYPEPTIDASE 1"/>
    <property type="match status" value="1"/>
</dbReference>
<proteinExistence type="predicted"/>
<reference evidence="1 2" key="1">
    <citation type="submission" date="2024-10" db="EMBL/GenBank/DDBJ databases">
        <title>Updated reference genomes for cyclostephanoid diatoms.</title>
        <authorList>
            <person name="Roberts W.R."/>
            <person name="Alverson A.J."/>
        </authorList>
    </citation>
    <scope>NUCLEOTIDE SEQUENCE [LARGE SCALE GENOMIC DNA]</scope>
    <source>
        <strain evidence="1 2">AJA010-31</strain>
    </source>
</reference>
<accession>A0ABD3NRC3</accession>
<dbReference type="AlphaFoldDB" id="A0ABD3NRC3"/>
<dbReference type="InterPro" id="IPR001333">
    <property type="entry name" value="Peptidase_M32_Taq"/>
</dbReference>
<dbReference type="SUPFAM" id="SSF55486">
    <property type="entry name" value="Metalloproteases ('zincins'), catalytic domain"/>
    <property type="match status" value="1"/>
</dbReference>
<dbReference type="PRINTS" id="PR00998">
    <property type="entry name" value="CRBOXYPTASET"/>
</dbReference>
<evidence type="ECO:0000313" key="1">
    <source>
        <dbReference type="EMBL" id="KAL3778610.1"/>
    </source>
</evidence>
<evidence type="ECO:0008006" key="3">
    <source>
        <dbReference type="Google" id="ProtNLM"/>
    </source>
</evidence>
<dbReference type="EMBL" id="JALLPJ020000978">
    <property type="protein sequence ID" value="KAL3778610.1"/>
    <property type="molecule type" value="Genomic_DNA"/>
</dbReference>
<dbReference type="PROSITE" id="PS52034">
    <property type="entry name" value="PEPTIDASE_M32"/>
    <property type="match status" value="1"/>
</dbReference>
<dbReference type="Gene3D" id="1.10.1370.30">
    <property type="match status" value="1"/>
</dbReference>
<sequence>MALLSFKHASKIIYCIASVSSFAPHRSYASTAARASLKMTATATSSAPLTLEEHSAAYKELLDKLRTITHLNHASSVLNYDRSVFMSSSERTSLARGKQLAVLATIAHEKATDPQLGKLIDQATADLQQLSSTCPNDPTNNEDLTTAKRILELEKRSFTKSTCIPVELAAHKASLEASAYSAWVKARETDDFASFAPSLKDCFDTAKKIAELQRGDNKDIGLYSQMLDEFEMGMPEERIDALFQEVQDALVPFIAKIRGSENAPSLEPLKGSFPIDAQKSVSQKIVKAIGFDESHGRIDVSVHPFTMSLSNADVRITSRFSESEWYQGLAGSVHEAGHAMYEQHLGDSDLGLDSALSMGVHESQSLFWERHVGLSRPFYRWARPILTEAFGKDDKFDYSAEEIYNAVNGVDFENNLIRVEADELNYPLHVILRYNIERAVVAGELDVNDIPAEWNKSMKEFFAIDVPNDTKGCLQDIHWSCLAIGYFPTYLLGSMMAAQLSHYCKKDLPEFDNLIEKGEFTPIREWLTEKVHKHGKRYASLDDLLVAEVGEKLNSKYFIDYLTEKYSDLYKI</sequence>
<organism evidence="1 2">
    <name type="scientific">Cyclotella atomus</name>
    <dbReference type="NCBI Taxonomy" id="382360"/>
    <lineage>
        <taxon>Eukaryota</taxon>
        <taxon>Sar</taxon>
        <taxon>Stramenopiles</taxon>
        <taxon>Ochrophyta</taxon>
        <taxon>Bacillariophyta</taxon>
        <taxon>Coscinodiscophyceae</taxon>
        <taxon>Thalassiosirophycidae</taxon>
        <taxon>Stephanodiscales</taxon>
        <taxon>Stephanodiscaceae</taxon>
        <taxon>Cyclotella</taxon>
    </lineage>
</organism>
<dbReference type="CDD" id="cd06460">
    <property type="entry name" value="M32_Taq"/>
    <property type="match status" value="1"/>
</dbReference>
<name>A0ABD3NRC3_9STRA</name>
<gene>
    <name evidence="1" type="ORF">ACHAWO_013441</name>
</gene>